<evidence type="ECO:0000313" key="2">
    <source>
        <dbReference type="Proteomes" id="UP001162164"/>
    </source>
</evidence>
<name>A0ABQ9K676_9CUCU</name>
<keyword evidence="2" id="KW-1185">Reference proteome</keyword>
<protein>
    <submittedName>
        <fullName evidence="1">Uncharacterized protein</fullName>
    </submittedName>
</protein>
<proteinExistence type="predicted"/>
<organism evidence="1 2">
    <name type="scientific">Molorchus minor</name>
    <dbReference type="NCBI Taxonomy" id="1323400"/>
    <lineage>
        <taxon>Eukaryota</taxon>
        <taxon>Metazoa</taxon>
        <taxon>Ecdysozoa</taxon>
        <taxon>Arthropoda</taxon>
        <taxon>Hexapoda</taxon>
        <taxon>Insecta</taxon>
        <taxon>Pterygota</taxon>
        <taxon>Neoptera</taxon>
        <taxon>Endopterygota</taxon>
        <taxon>Coleoptera</taxon>
        <taxon>Polyphaga</taxon>
        <taxon>Cucujiformia</taxon>
        <taxon>Chrysomeloidea</taxon>
        <taxon>Cerambycidae</taxon>
        <taxon>Lamiinae</taxon>
        <taxon>Monochamini</taxon>
        <taxon>Molorchus</taxon>
    </lineage>
</organism>
<dbReference type="EMBL" id="JAPWTJ010000012">
    <property type="protein sequence ID" value="KAJ8985527.1"/>
    <property type="molecule type" value="Genomic_DNA"/>
</dbReference>
<gene>
    <name evidence="1" type="ORF">NQ317_019910</name>
</gene>
<comment type="caution">
    <text evidence="1">The sequence shown here is derived from an EMBL/GenBank/DDBJ whole genome shotgun (WGS) entry which is preliminary data.</text>
</comment>
<accession>A0ABQ9K676</accession>
<sequence length="70" mass="8144">MLTYPDFENLICLMNPAVAKSQTDYREGCLMMESERKIFEMMDPKNPHVQILDAPGVGNKYHKQEQEKNP</sequence>
<dbReference type="Proteomes" id="UP001162164">
    <property type="component" value="Unassembled WGS sequence"/>
</dbReference>
<reference evidence="1" key="1">
    <citation type="journal article" date="2023" name="Insect Mol. Biol.">
        <title>Genome sequencing provides insights into the evolution of gene families encoding plant cell wall-degrading enzymes in longhorned beetles.</title>
        <authorList>
            <person name="Shin N.R."/>
            <person name="Okamura Y."/>
            <person name="Kirsch R."/>
            <person name="Pauchet Y."/>
        </authorList>
    </citation>
    <scope>NUCLEOTIDE SEQUENCE</scope>
    <source>
        <strain evidence="1">MMC_N1</strain>
    </source>
</reference>
<evidence type="ECO:0000313" key="1">
    <source>
        <dbReference type="EMBL" id="KAJ8985527.1"/>
    </source>
</evidence>